<dbReference type="AlphaFoldDB" id="A0A8S1SU11"/>
<evidence type="ECO:0000313" key="1">
    <source>
        <dbReference type="EMBL" id="CAD8143430.1"/>
    </source>
</evidence>
<organism evidence="1 2">
    <name type="scientific">Paramecium pentaurelia</name>
    <dbReference type="NCBI Taxonomy" id="43138"/>
    <lineage>
        <taxon>Eukaryota</taxon>
        <taxon>Sar</taxon>
        <taxon>Alveolata</taxon>
        <taxon>Ciliophora</taxon>
        <taxon>Intramacronucleata</taxon>
        <taxon>Oligohymenophorea</taxon>
        <taxon>Peniculida</taxon>
        <taxon>Parameciidae</taxon>
        <taxon>Paramecium</taxon>
    </lineage>
</organism>
<evidence type="ECO:0000313" key="2">
    <source>
        <dbReference type="Proteomes" id="UP000689195"/>
    </source>
</evidence>
<accession>A0A8S1SU11</accession>
<gene>
    <name evidence="1" type="ORF">PPENT_87.1.T0120225</name>
</gene>
<reference evidence="1" key="1">
    <citation type="submission" date="2021-01" db="EMBL/GenBank/DDBJ databases">
        <authorList>
            <consortium name="Genoscope - CEA"/>
            <person name="William W."/>
        </authorList>
    </citation>
    <scope>NUCLEOTIDE SEQUENCE</scope>
</reference>
<dbReference type="EMBL" id="CAJJDO010000012">
    <property type="protein sequence ID" value="CAD8143430.1"/>
    <property type="molecule type" value="Genomic_DNA"/>
</dbReference>
<protein>
    <submittedName>
        <fullName evidence="1">Uncharacterized protein</fullName>
    </submittedName>
</protein>
<proteinExistence type="predicted"/>
<name>A0A8S1SU11_9CILI</name>
<comment type="caution">
    <text evidence="1">The sequence shown here is derived from an EMBL/GenBank/DDBJ whole genome shotgun (WGS) entry which is preliminary data.</text>
</comment>
<dbReference type="OrthoDB" id="299209at2759"/>
<dbReference type="Proteomes" id="UP000689195">
    <property type="component" value="Unassembled WGS sequence"/>
</dbReference>
<keyword evidence="2" id="KW-1185">Reference proteome</keyword>
<sequence length="183" mass="21346">MNVQLKSMEKGINNRCKLLHKVYTQKKKAPLNNMSFQIRVQNMIKHIQIAQNERSRCQSEYENKFPQMQRLNPNSRPQNIELINLKLNTIRSTSRQSNLIIDGTNKINQQKNNSQASLNSNIRLSSSPLRFYNKNKASIQTLILKDTIALKLQQIKIDQQTKVEQNIFQNISSWSRKSSDSFI</sequence>